<organism evidence="8 9">
    <name type="scientific">Coemansia javaensis</name>
    <dbReference type="NCBI Taxonomy" id="2761396"/>
    <lineage>
        <taxon>Eukaryota</taxon>
        <taxon>Fungi</taxon>
        <taxon>Fungi incertae sedis</taxon>
        <taxon>Zoopagomycota</taxon>
        <taxon>Kickxellomycotina</taxon>
        <taxon>Kickxellomycetes</taxon>
        <taxon>Kickxellales</taxon>
        <taxon>Kickxellaceae</taxon>
        <taxon>Coemansia</taxon>
    </lineage>
</organism>
<dbReference type="Proteomes" id="UP001140217">
    <property type="component" value="Unassembled WGS sequence"/>
</dbReference>
<comment type="subcellular location">
    <subcellularLocation>
        <location evidence="1">Endoplasmic reticulum membrane</location>
        <topology evidence="1">Multi-pass membrane protein</topology>
    </subcellularLocation>
</comment>
<evidence type="ECO:0000256" key="1">
    <source>
        <dbReference type="ARBA" id="ARBA00004477"/>
    </source>
</evidence>
<sequence>MSAPVLRRRPAAGRRPVTAGAPDVSVGDRRWGPPLLDSLLESLGRLNYKYELLIGHNVMEPWEKVVVNVAVLVCVTFVARMVAASTPLDALGSAVRAVARTLF</sequence>
<feature type="compositionally biased region" description="Basic residues" evidence="6">
    <location>
        <begin position="1"/>
        <end position="12"/>
    </location>
</feature>
<keyword evidence="4 7" id="KW-1133">Transmembrane helix</keyword>
<dbReference type="AlphaFoldDB" id="A0A9W8LG22"/>
<keyword evidence="5 7" id="KW-0472">Membrane</keyword>
<evidence type="ECO:0000313" key="8">
    <source>
        <dbReference type="EMBL" id="KAJ2777704.1"/>
    </source>
</evidence>
<protein>
    <submittedName>
        <fullName evidence="8">Uncharacterized protein</fullName>
    </submittedName>
</protein>
<accession>A0A9W8LG22</accession>
<dbReference type="InterPro" id="IPR024512">
    <property type="entry name" value="Ser_palmitoyltrfase_ssu-like"/>
</dbReference>
<dbReference type="EMBL" id="JANBUL010000274">
    <property type="protein sequence ID" value="KAJ2777704.1"/>
    <property type="molecule type" value="Genomic_DNA"/>
</dbReference>
<name>A0A9W8LG22_9FUNG</name>
<comment type="caution">
    <text evidence="8">The sequence shown here is derived from an EMBL/GenBank/DDBJ whole genome shotgun (WGS) entry which is preliminary data.</text>
</comment>
<keyword evidence="3" id="KW-0256">Endoplasmic reticulum</keyword>
<feature type="transmembrane region" description="Helical" evidence="7">
    <location>
        <begin position="65"/>
        <end position="83"/>
    </location>
</feature>
<evidence type="ECO:0000256" key="4">
    <source>
        <dbReference type="ARBA" id="ARBA00022989"/>
    </source>
</evidence>
<evidence type="ECO:0000256" key="5">
    <source>
        <dbReference type="ARBA" id="ARBA00023136"/>
    </source>
</evidence>
<keyword evidence="2 7" id="KW-0812">Transmembrane</keyword>
<evidence type="ECO:0000256" key="3">
    <source>
        <dbReference type="ARBA" id="ARBA00022824"/>
    </source>
</evidence>
<reference evidence="8" key="1">
    <citation type="submission" date="2022-07" db="EMBL/GenBank/DDBJ databases">
        <title>Phylogenomic reconstructions and comparative analyses of Kickxellomycotina fungi.</title>
        <authorList>
            <person name="Reynolds N.K."/>
            <person name="Stajich J.E."/>
            <person name="Barry K."/>
            <person name="Grigoriev I.V."/>
            <person name="Crous P."/>
            <person name="Smith M.E."/>
        </authorList>
    </citation>
    <scope>NUCLEOTIDE SEQUENCE</scope>
    <source>
        <strain evidence="8">NBRC 105414</strain>
    </source>
</reference>
<evidence type="ECO:0000256" key="7">
    <source>
        <dbReference type="SAM" id="Phobius"/>
    </source>
</evidence>
<dbReference type="Pfam" id="PF11779">
    <property type="entry name" value="SPT_ssu-like"/>
    <property type="match status" value="1"/>
</dbReference>
<proteinExistence type="predicted"/>
<feature type="region of interest" description="Disordered" evidence="6">
    <location>
        <begin position="1"/>
        <end position="29"/>
    </location>
</feature>
<evidence type="ECO:0000313" key="9">
    <source>
        <dbReference type="Proteomes" id="UP001140217"/>
    </source>
</evidence>
<evidence type="ECO:0000256" key="6">
    <source>
        <dbReference type="SAM" id="MobiDB-lite"/>
    </source>
</evidence>
<gene>
    <name evidence="8" type="ORF">H4R18_005015</name>
</gene>
<dbReference type="GO" id="GO:0005789">
    <property type="term" value="C:endoplasmic reticulum membrane"/>
    <property type="evidence" value="ECO:0007669"/>
    <property type="project" value="UniProtKB-SubCell"/>
</dbReference>
<keyword evidence="9" id="KW-1185">Reference proteome</keyword>
<evidence type="ECO:0000256" key="2">
    <source>
        <dbReference type="ARBA" id="ARBA00022692"/>
    </source>
</evidence>